<protein>
    <submittedName>
        <fullName evidence="3">Alkyl hydroperoxide reductase subunit C</fullName>
        <ecNumber evidence="3">1.11.1.15</ecNumber>
    </submittedName>
</protein>
<dbReference type="InterPro" id="IPR013766">
    <property type="entry name" value="Thioredoxin_domain"/>
</dbReference>
<dbReference type="Proteomes" id="UP000193870">
    <property type="component" value="Unassembled WGS sequence"/>
</dbReference>
<dbReference type="EC" id="1.11.1.15" evidence="3"/>
<dbReference type="PROSITE" id="PS51352">
    <property type="entry name" value="THIOREDOXIN_2"/>
    <property type="match status" value="1"/>
</dbReference>
<keyword evidence="4" id="KW-1185">Reference proteome</keyword>
<feature type="domain" description="Thioredoxin" evidence="2">
    <location>
        <begin position="22"/>
        <end position="178"/>
    </location>
</feature>
<evidence type="ECO:0000259" key="2">
    <source>
        <dbReference type="PROSITE" id="PS51352"/>
    </source>
</evidence>
<dbReference type="EMBL" id="FWFV01000004">
    <property type="protein sequence ID" value="SLN43503.1"/>
    <property type="molecule type" value="Genomic_DNA"/>
</dbReference>
<dbReference type="SUPFAM" id="SSF52833">
    <property type="entry name" value="Thioredoxin-like"/>
    <property type="match status" value="1"/>
</dbReference>
<evidence type="ECO:0000313" key="4">
    <source>
        <dbReference type="Proteomes" id="UP000193870"/>
    </source>
</evidence>
<sequence length="181" mass="20176">MRGDNRAFGERSVADEDAVPCVRVTDLFPDLWAESTQGSVELHDWAQGSYSIFFTHPSSYSPTAEVELVDLARHKDDFDALGCKVMGMSQSDPLTERMWIQELSEKHGLAIPFPIISDEDGRIAAICGLREQNEALDRPVAKTFILGPDLRIRAVQEYIHPVPRSAAELLRIVGLLKSARI</sequence>
<dbReference type="Pfam" id="PF00578">
    <property type="entry name" value="AhpC-TSA"/>
    <property type="match status" value="1"/>
</dbReference>
<proteinExistence type="predicted"/>
<name>A0A1Y5SLQ5_9RHOB</name>
<dbReference type="InterPro" id="IPR036249">
    <property type="entry name" value="Thioredoxin-like_sf"/>
</dbReference>
<dbReference type="InterPro" id="IPR024706">
    <property type="entry name" value="Peroxiredoxin_AhpC-typ"/>
</dbReference>
<reference evidence="3 4" key="1">
    <citation type="submission" date="2017-03" db="EMBL/GenBank/DDBJ databases">
        <authorList>
            <person name="Afonso C.L."/>
            <person name="Miller P.J."/>
            <person name="Scott M.A."/>
            <person name="Spackman E."/>
            <person name="Goraichik I."/>
            <person name="Dimitrov K.M."/>
            <person name="Suarez D.L."/>
            <person name="Swayne D.E."/>
        </authorList>
    </citation>
    <scope>NUCLEOTIDE SEQUENCE [LARGE SCALE GENOMIC DNA]</scope>
    <source>
        <strain evidence="3 4">CECT 7066</strain>
    </source>
</reference>
<dbReference type="Gene3D" id="3.40.30.10">
    <property type="entry name" value="Glutaredoxin"/>
    <property type="match status" value="1"/>
</dbReference>
<organism evidence="3 4">
    <name type="scientific">Palleronia marisminoris</name>
    <dbReference type="NCBI Taxonomy" id="315423"/>
    <lineage>
        <taxon>Bacteria</taxon>
        <taxon>Pseudomonadati</taxon>
        <taxon>Pseudomonadota</taxon>
        <taxon>Alphaproteobacteria</taxon>
        <taxon>Rhodobacterales</taxon>
        <taxon>Roseobacteraceae</taxon>
        <taxon>Palleronia</taxon>
    </lineage>
</organism>
<dbReference type="AlphaFoldDB" id="A0A1Y5SLQ5"/>
<dbReference type="InterPro" id="IPR000866">
    <property type="entry name" value="AhpC/TSA"/>
</dbReference>
<keyword evidence="3" id="KW-0575">Peroxidase</keyword>
<accession>A0A1Y5SLQ5</accession>
<evidence type="ECO:0000313" key="3">
    <source>
        <dbReference type="EMBL" id="SLN43503.1"/>
    </source>
</evidence>
<dbReference type="PIRSF" id="PIRSF000239">
    <property type="entry name" value="AHPC"/>
    <property type="match status" value="1"/>
</dbReference>
<keyword evidence="1 3" id="KW-0560">Oxidoreductase</keyword>
<gene>
    <name evidence="3" type="ORF">PAM7066_01914</name>
</gene>
<dbReference type="GO" id="GO:0004601">
    <property type="term" value="F:peroxidase activity"/>
    <property type="evidence" value="ECO:0007669"/>
    <property type="project" value="UniProtKB-KW"/>
</dbReference>
<dbReference type="STRING" id="315423.SAMN04488020_104291"/>
<evidence type="ECO:0000256" key="1">
    <source>
        <dbReference type="ARBA" id="ARBA00023002"/>
    </source>
</evidence>